<feature type="transmembrane region" description="Helical" evidence="6">
    <location>
        <begin position="441"/>
        <end position="469"/>
    </location>
</feature>
<feature type="transmembrane region" description="Helical" evidence="6">
    <location>
        <begin position="312"/>
        <end position="329"/>
    </location>
</feature>
<feature type="transmembrane region" description="Helical" evidence="6">
    <location>
        <begin position="225"/>
        <end position="247"/>
    </location>
</feature>
<keyword evidence="9" id="KW-1185">Reference proteome</keyword>
<keyword evidence="4 6" id="KW-0472">Membrane</keyword>
<proteinExistence type="predicted"/>
<evidence type="ECO:0000259" key="7">
    <source>
        <dbReference type="PROSITE" id="PS50850"/>
    </source>
</evidence>
<keyword evidence="3 6" id="KW-1133">Transmembrane helix</keyword>
<reference evidence="8" key="1">
    <citation type="submission" date="2018-03" db="EMBL/GenBank/DDBJ databases">
        <authorList>
            <person name="Guldener U."/>
        </authorList>
    </citation>
    <scope>NUCLEOTIDE SEQUENCE</scope>
</reference>
<accession>A0AAE8N1J2</accession>
<dbReference type="InterPro" id="IPR036259">
    <property type="entry name" value="MFS_trans_sf"/>
</dbReference>
<evidence type="ECO:0000256" key="3">
    <source>
        <dbReference type="ARBA" id="ARBA00022989"/>
    </source>
</evidence>
<dbReference type="InterPro" id="IPR011701">
    <property type="entry name" value="MFS"/>
</dbReference>
<dbReference type="EMBL" id="ONZQ02000011">
    <property type="protein sequence ID" value="SPO04706.1"/>
    <property type="molecule type" value="Genomic_DNA"/>
</dbReference>
<dbReference type="PANTHER" id="PTHR23501">
    <property type="entry name" value="MAJOR FACILITATOR SUPERFAMILY"/>
    <property type="match status" value="1"/>
</dbReference>
<feature type="transmembrane region" description="Helical" evidence="6">
    <location>
        <begin position="555"/>
        <end position="573"/>
    </location>
</feature>
<dbReference type="SUPFAM" id="SSF103473">
    <property type="entry name" value="MFS general substrate transporter"/>
    <property type="match status" value="1"/>
</dbReference>
<comment type="subcellular location">
    <subcellularLocation>
        <location evidence="1">Membrane</location>
        <topology evidence="1">Multi-pass membrane protein</topology>
    </subcellularLocation>
</comment>
<feature type="transmembrane region" description="Helical" evidence="6">
    <location>
        <begin position="280"/>
        <end position="300"/>
    </location>
</feature>
<evidence type="ECO:0000256" key="1">
    <source>
        <dbReference type="ARBA" id="ARBA00004141"/>
    </source>
</evidence>
<evidence type="ECO:0000256" key="2">
    <source>
        <dbReference type="ARBA" id="ARBA00022692"/>
    </source>
</evidence>
<feature type="transmembrane region" description="Helical" evidence="6">
    <location>
        <begin position="166"/>
        <end position="184"/>
    </location>
</feature>
<evidence type="ECO:0000256" key="6">
    <source>
        <dbReference type="SAM" id="Phobius"/>
    </source>
</evidence>
<gene>
    <name evidence="8" type="ORF">DNG_07391</name>
</gene>
<evidence type="ECO:0000256" key="5">
    <source>
        <dbReference type="SAM" id="MobiDB-lite"/>
    </source>
</evidence>
<dbReference type="GO" id="GO:0005886">
    <property type="term" value="C:plasma membrane"/>
    <property type="evidence" value="ECO:0007669"/>
    <property type="project" value="TreeGrafter"/>
</dbReference>
<feature type="transmembrane region" description="Helical" evidence="6">
    <location>
        <begin position="387"/>
        <end position="409"/>
    </location>
</feature>
<feature type="transmembrane region" description="Helical" evidence="6">
    <location>
        <begin position="69"/>
        <end position="89"/>
    </location>
</feature>
<comment type="caution">
    <text evidence="8">The sequence shown here is derived from an EMBL/GenBank/DDBJ whole genome shotgun (WGS) entry which is preliminary data.</text>
</comment>
<organism evidence="8 9">
    <name type="scientific">Cephalotrichum gorgonifer</name>
    <dbReference type="NCBI Taxonomy" id="2041049"/>
    <lineage>
        <taxon>Eukaryota</taxon>
        <taxon>Fungi</taxon>
        <taxon>Dikarya</taxon>
        <taxon>Ascomycota</taxon>
        <taxon>Pezizomycotina</taxon>
        <taxon>Sordariomycetes</taxon>
        <taxon>Hypocreomycetidae</taxon>
        <taxon>Microascales</taxon>
        <taxon>Microascaceae</taxon>
        <taxon>Cephalotrichum</taxon>
    </lineage>
</organism>
<feature type="compositionally biased region" description="Basic and acidic residues" evidence="5">
    <location>
        <begin position="7"/>
        <end position="31"/>
    </location>
</feature>
<dbReference type="PROSITE" id="PS50850">
    <property type="entry name" value="MFS"/>
    <property type="match status" value="1"/>
</dbReference>
<feature type="transmembrane region" description="Helical" evidence="6">
    <location>
        <begin position="349"/>
        <end position="366"/>
    </location>
</feature>
<evidence type="ECO:0000256" key="4">
    <source>
        <dbReference type="ARBA" id="ARBA00023136"/>
    </source>
</evidence>
<name>A0AAE8N1J2_9PEZI</name>
<dbReference type="GO" id="GO:0022857">
    <property type="term" value="F:transmembrane transporter activity"/>
    <property type="evidence" value="ECO:0007669"/>
    <property type="project" value="InterPro"/>
</dbReference>
<feature type="transmembrane region" description="Helical" evidence="6">
    <location>
        <begin position="136"/>
        <end position="154"/>
    </location>
</feature>
<feature type="transmembrane region" description="Helical" evidence="6">
    <location>
        <begin position="415"/>
        <end position="434"/>
    </location>
</feature>
<dbReference type="PANTHER" id="PTHR23501:SF107">
    <property type="entry name" value="TRANSPORTER, PUTATIVE (AFU_ORTHOLOGUE AFUA_7G04730)-RELATED"/>
    <property type="match status" value="1"/>
</dbReference>
<protein>
    <submittedName>
        <fullName evidence="8">Related to transporter (Major facilitator superfamily)</fullName>
    </submittedName>
</protein>
<evidence type="ECO:0000313" key="8">
    <source>
        <dbReference type="EMBL" id="SPO04706.1"/>
    </source>
</evidence>
<sequence length="590" mass="64893">MGFNEQVTREKAVTDLERSGVIEGDLSKEIGPDGVGHGPDSDSDDASAHKQAGVKEIEAITTVWEKKTLVLMMILLYLVSFVEMLLVSIQGNLNPYITSEFDLHGLSPVINIVSDILGGTSSLAIAKIVDIWGRTTGFMCLLLLNVIGNIIKATCQSIEAYAAGHTLYWVGHLGILYIITIMLSDMTSLKNRMLIIGINGTPNIAATFAGPKIAELFYENVNFRWAFGAFTIILVGFCIPVVLVMLWHQRKAEKAGLVQKTDSGRTWYQSIWHYVVELDLFGIVLITAGWALLLLPFNLATNTGRGWSSPNMIAMIVVGVVLLAIFVIWEKYFAPVQFFPFRYLKERTIIGACLLYGVMFLSVFIWDSYYYSYLQVVHDLSIVHAGYVLNAFSLTSSFLAPFIGFIISYTGNYKWMSYAGIPFVALGTGLLAKFRTPETHVGILVMCQVLNGIGTGIFAQCAQIAMMAVVTHQEIAVVLAIFGLFGSIGAATGNAIAGALWTNILPAQLTKYLPEEAKPLMPEIYGSFVIQQDYPMGSEIRSAIIKAYGIVQHKMVIAGSAFVPIFVLCVFLFKDVNVRKAKKQTKGNVF</sequence>
<dbReference type="InterPro" id="IPR020846">
    <property type="entry name" value="MFS_dom"/>
</dbReference>
<dbReference type="Pfam" id="PF07690">
    <property type="entry name" value="MFS_1"/>
    <property type="match status" value="1"/>
</dbReference>
<feature type="domain" description="Major facilitator superfamily (MFS) profile" evidence="7">
    <location>
        <begin position="69"/>
        <end position="577"/>
    </location>
</feature>
<dbReference type="AlphaFoldDB" id="A0AAE8N1J2"/>
<feature type="region of interest" description="Disordered" evidence="5">
    <location>
        <begin position="1"/>
        <end position="48"/>
    </location>
</feature>
<evidence type="ECO:0000313" key="9">
    <source>
        <dbReference type="Proteomes" id="UP001187682"/>
    </source>
</evidence>
<dbReference type="Gene3D" id="1.20.1250.20">
    <property type="entry name" value="MFS general substrate transporter like domains"/>
    <property type="match status" value="2"/>
</dbReference>
<feature type="transmembrane region" description="Helical" evidence="6">
    <location>
        <begin position="475"/>
        <end position="501"/>
    </location>
</feature>
<dbReference type="Proteomes" id="UP001187682">
    <property type="component" value="Unassembled WGS sequence"/>
</dbReference>
<keyword evidence="2 6" id="KW-0812">Transmembrane</keyword>